<accession>A0A2S5CII7</accession>
<organism evidence="4 5">
    <name type="scientific">Methylovulum psychrotolerans</name>
    <dbReference type="NCBI Taxonomy" id="1704499"/>
    <lineage>
        <taxon>Bacteria</taxon>
        <taxon>Pseudomonadati</taxon>
        <taxon>Pseudomonadota</taxon>
        <taxon>Gammaproteobacteria</taxon>
        <taxon>Methylococcales</taxon>
        <taxon>Methylococcaceae</taxon>
        <taxon>Methylovulum</taxon>
    </lineage>
</organism>
<evidence type="ECO:0000256" key="1">
    <source>
        <dbReference type="ARBA" id="ARBA00006295"/>
    </source>
</evidence>
<reference evidence="4 5" key="1">
    <citation type="submission" date="2017-11" db="EMBL/GenBank/DDBJ databases">
        <title>Draft Genome Sequence of Methylobacter psychrotolerans Sph1T, an Obligate Methanotroph from Low-Temperature Environments.</title>
        <authorList>
            <person name="Oshkin I.Y."/>
            <person name="Miroshnikov K."/>
            <person name="Belova S.E."/>
            <person name="Korzhenkov A."/>
            <person name="Toshchakov S.V."/>
            <person name="Dedysh S.N."/>
        </authorList>
    </citation>
    <scope>NUCLEOTIDE SEQUENCE [LARGE SCALE GENOMIC DNA]</scope>
    <source>
        <strain evidence="4 5">Sph1</strain>
    </source>
</reference>
<dbReference type="CDD" id="cd16393">
    <property type="entry name" value="SPO0J_N"/>
    <property type="match status" value="1"/>
</dbReference>
<protein>
    <submittedName>
        <fullName evidence="4">Chromosome partitioning protein ParB</fullName>
    </submittedName>
</protein>
<dbReference type="GO" id="GO:0007059">
    <property type="term" value="P:chromosome segregation"/>
    <property type="evidence" value="ECO:0007669"/>
    <property type="project" value="TreeGrafter"/>
</dbReference>
<dbReference type="SUPFAM" id="SSF110849">
    <property type="entry name" value="ParB/Sulfiredoxin"/>
    <property type="match status" value="1"/>
</dbReference>
<dbReference type="InterPro" id="IPR004437">
    <property type="entry name" value="ParB/RepB/Spo0J"/>
</dbReference>
<comment type="caution">
    <text evidence="4">The sequence shown here is derived from an EMBL/GenBank/DDBJ whole genome shotgun (WGS) entry which is preliminary data.</text>
</comment>
<dbReference type="Pfam" id="PF02195">
    <property type="entry name" value="ParB_N"/>
    <property type="match status" value="1"/>
</dbReference>
<evidence type="ECO:0000313" key="4">
    <source>
        <dbReference type="EMBL" id="POZ50621.1"/>
    </source>
</evidence>
<dbReference type="GO" id="GO:0003677">
    <property type="term" value="F:DNA binding"/>
    <property type="evidence" value="ECO:0007669"/>
    <property type="project" value="UniProtKB-KW"/>
</dbReference>
<dbReference type="EMBL" id="PGFZ01000009">
    <property type="protein sequence ID" value="POZ50621.1"/>
    <property type="molecule type" value="Genomic_DNA"/>
</dbReference>
<dbReference type="SMART" id="SM00470">
    <property type="entry name" value="ParB"/>
    <property type="match status" value="1"/>
</dbReference>
<proteinExistence type="inferred from homology"/>
<dbReference type="GO" id="GO:0005694">
    <property type="term" value="C:chromosome"/>
    <property type="evidence" value="ECO:0007669"/>
    <property type="project" value="TreeGrafter"/>
</dbReference>
<keyword evidence="2" id="KW-0238">DNA-binding</keyword>
<dbReference type="NCBIfam" id="TIGR00180">
    <property type="entry name" value="parB_part"/>
    <property type="match status" value="1"/>
</dbReference>
<dbReference type="FunFam" id="3.90.1530.30:FF:000001">
    <property type="entry name" value="Chromosome partitioning protein ParB"/>
    <property type="match status" value="1"/>
</dbReference>
<dbReference type="PANTHER" id="PTHR33375:SF1">
    <property type="entry name" value="CHROMOSOME-PARTITIONING PROTEIN PARB-RELATED"/>
    <property type="match status" value="1"/>
</dbReference>
<dbReference type="SUPFAM" id="SSF109709">
    <property type="entry name" value="KorB DNA-binding domain-like"/>
    <property type="match status" value="1"/>
</dbReference>
<dbReference type="Gene3D" id="3.90.1530.30">
    <property type="match status" value="1"/>
</dbReference>
<evidence type="ECO:0000313" key="5">
    <source>
        <dbReference type="Proteomes" id="UP000237423"/>
    </source>
</evidence>
<evidence type="ECO:0000259" key="3">
    <source>
        <dbReference type="SMART" id="SM00470"/>
    </source>
</evidence>
<dbReference type="InterPro" id="IPR050336">
    <property type="entry name" value="Chromosome_partition/occlusion"/>
</dbReference>
<evidence type="ECO:0000256" key="2">
    <source>
        <dbReference type="ARBA" id="ARBA00023125"/>
    </source>
</evidence>
<dbReference type="InterPro" id="IPR036086">
    <property type="entry name" value="ParB/Sulfiredoxin_sf"/>
</dbReference>
<dbReference type="AlphaFoldDB" id="A0A2S5CII7"/>
<sequence length="316" mass="35494">MSTDHKKPSALERLQSKIATNGQTQLKAISEVKERNSLVSAVNEASLDIELITPNPFQPRKVFDHEKIIELAEAIKENGLIQPIAVRAADDGYQIIAGERRFRACKYLGHTRIQAVIFDADDEATAMMAISENIDREDLTDYEVGQAIQNIAHLFKKKTELSRYTGKTRSDIYRYLAFNDLPDWVKGRLNGNPSLINRNNAQLLVSFFKEADYVESQHKEHVLAAFNMVEESALTQTLLIPKIRRLIRDAENPRRQSDNVVSKKYALNGKNVGGFSFDDNKVIIKLNSALITDEVANSIYQMVADALAELDAGSDN</sequence>
<feature type="domain" description="ParB-like N-terminal" evidence="3">
    <location>
        <begin position="45"/>
        <end position="134"/>
    </location>
</feature>
<dbReference type="Proteomes" id="UP000237423">
    <property type="component" value="Unassembled WGS sequence"/>
</dbReference>
<gene>
    <name evidence="4" type="ORF">AADEFJLK_03514</name>
</gene>
<name>A0A2S5CII7_9GAMM</name>
<dbReference type="PANTHER" id="PTHR33375">
    <property type="entry name" value="CHROMOSOME-PARTITIONING PROTEIN PARB-RELATED"/>
    <property type="match status" value="1"/>
</dbReference>
<dbReference type="InterPro" id="IPR003115">
    <property type="entry name" value="ParB_N"/>
</dbReference>
<dbReference type="Gene3D" id="1.10.10.2830">
    <property type="match status" value="1"/>
</dbReference>
<dbReference type="RefSeq" id="WP_103975165.1">
    <property type="nucleotide sequence ID" value="NZ_PGFZ01000009.1"/>
</dbReference>
<comment type="similarity">
    <text evidence="1">Belongs to the ParB family.</text>
</comment>